<accession>A0A0E9U5B8</accession>
<evidence type="ECO:0000256" key="1">
    <source>
        <dbReference type="SAM" id="Phobius"/>
    </source>
</evidence>
<organism evidence="2">
    <name type="scientific">Anguilla anguilla</name>
    <name type="common">European freshwater eel</name>
    <name type="synonym">Muraena anguilla</name>
    <dbReference type="NCBI Taxonomy" id="7936"/>
    <lineage>
        <taxon>Eukaryota</taxon>
        <taxon>Metazoa</taxon>
        <taxon>Chordata</taxon>
        <taxon>Craniata</taxon>
        <taxon>Vertebrata</taxon>
        <taxon>Euteleostomi</taxon>
        <taxon>Actinopterygii</taxon>
        <taxon>Neopterygii</taxon>
        <taxon>Teleostei</taxon>
        <taxon>Anguilliformes</taxon>
        <taxon>Anguillidae</taxon>
        <taxon>Anguilla</taxon>
    </lineage>
</organism>
<protein>
    <submittedName>
        <fullName evidence="2">Uncharacterized protein</fullName>
    </submittedName>
</protein>
<feature type="transmembrane region" description="Helical" evidence="1">
    <location>
        <begin position="6"/>
        <end position="26"/>
    </location>
</feature>
<reference evidence="2" key="1">
    <citation type="submission" date="2014-11" db="EMBL/GenBank/DDBJ databases">
        <authorList>
            <person name="Amaro Gonzalez C."/>
        </authorList>
    </citation>
    <scope>NUCLEOTIDE SEQUENCE</scope>
</reference>
<evidence type="ECO:0000313" key="2">
    <source>
        <dbReference type="EMBL" id="JAH61114.1"/>
    </source>
</evidence>
<dbReference type="AlphaFoldDB" id="A0A0E9U5B8"/>
<keyword evidence="1" id="KW-0812">Transmembrane</keyword>
<sequence length="42" mass="4978">MFDCWYDFLTVKCFICFMPGIIWMLVVQKCPLLNSSVQRTLS</sequence>
<keyword evidence="1" id="KW-0472">Membrane</keyword>
<proteinExistence type="predicted"/>
<dbReference type="EMBL" id="GBXM01047463">
    <property type="protein sequence ID" value="JAH61114.1"/>
    <property type="molecule type" value="Transcribed_RNA"/>
</dbReference>
<keyword evidence="1" id="KW-1133">Transmembrane helix</keyword>
<reference evidence="2" key="2">
    <citation type="journal article" date="2015" name="Fish Shellfish Immunol.">
        <title>Early steps in the European eel (Anguilla anguilla)-Vibrio vulnificus interaction in the gills: Role of the RtxA13 toxin.</title>
        <authorList>
            <person name="Callol A."/>
            <person name="Pajuelo D."/>
            <person name="Ebbesson L."/>
            <person name="Teles M."/>
            <person name="MacKenzie S."/>
            <person name="Amaro C."/>
        </authorList>
    </citation>
    <scope>NUCLEOTIDE SEQUENCE</scope>
</reference>
<name>A0A0E9U5B8_ANGAN</name>